<dbReference type="InterPro" id="IPR012027">
    <property type="entry name" value="Formylmethanofuran_DH_asu"/>
</dbReference>
<comment type="caution">
    <text evidence="2">The sequence shown here is derived from an EMBL/GenBank/DDBJ whole genome shotgun (WGS) entry which is preliminary data.</text>
</comment>
<dbReference type="GO" id="GO:0016810">
    <property type="term" value="F:hydrolase activity, acting on carbon-nitrogen (but not peptide) bonds"/>
    <property type="evidence" value="ECO:0007669"/>
    <property type="project" value="InterPro"/>
</dbReference>
<dbReference type="PANTHER" id="PTHR11647">
    <property type="entry name" value="HYDRANTOINASE/DIHYDROPYRIMIDINASE FAMILY MEMBER"/>
    <property type="match status" value="1"/>
</dbReference>
<feature type="domain" description="Amidohydrolase 3" evidence="1">
    <location>
        <begin position="43"/>
        <end position="501"/>
    </location>
</feature>
<proteinExistence type="predicted"/>
<dbReference type="InterPro" id="IPR032466">
    <property type="entry name" value="Metal_Hydrolase"/>
</dbReference>
<dbReference type="RefSeq" id="WP_135277559.1">
    <property type="nucleotide sequence ID" value="NZ_PQVH01000008.1"/>
</dbReference>
<dbReference type="SUPFAM" id="SSF51556">
    <property type="entry name" value="Metallo-dependent hydrolases"/>
    <property type="match status" value="1"/>
</dbReference>
<dbReference type="AlphaFoldDB" id="A0A4Y9VRV2"/>
<sequence>MITLLKNGKLYDPAHNKNGVVEDIYIHQGRIVPKPLDNAKISQTYDLSGKVVMAGAIDMHSHIGGGKVNIARMMLPEYQQKQMQEIKNLSEPEAHICTPYCSHHATPTATDTGFRYIEMGYTAAFEPAISPINARQAHLEMGDTPMIDKGGYAMLGNDDYFLRMLTAKKDQKAINDYVAWILHATQTIGIKVVNPGGISAFKFNQRRLNLDENHQHYQVSPREVLQSLSRAVHELGIAKPLHVHCNNLGAAGNFETTLNTMTASNGLPMHLTHIQFHSYGTEGDKKFSSAAAQIAEAINKNKNITADVGQILFNQTVTASGDSMMQHLNAKHANPKKSVIMDIECDAGCGVLPFKYRDQNYVNALQWAIGLEIFLSVEDPWRIFLTTDHPNGAPFTSYPHLIRLLMDKSFRNEAFAKLNLDAQSMSNLTSLDREYSLYDIAIMTRAGASKLIGMNDRGHLGVGANADITVYTDQENREAMFAKPDYVFKNGELVVKDGAVVKVVWGATHTAKPAFDIGVEKELKEYFDRYQTIGLDNFKISDAEIFDDGRGSVVVNKN</sequence>
<dbReference type="Gene3D" id="2.30.40.10">
    <property type="entry name" value="Urease, subunit C, domain 1"/>
    <property type="match status" value="1"/>
</dbReference>
<gene>
    <name evidence="2" type="ORF">C3Y98_07005</name>
</gene>
<dbReference type="InterPro" id="IPR013108">
    <property type="entry name" value="Amidohydro_3"/>
</dbReference>
<dbReference type="SUPFAM" id="SSF51338">
    <property type="entry name" value="Composite domain of metallo-dependent hydrolases"/>
    <property type="match status" value="1"/>
</dbReference>
<dbReference type="InterPro" id="IPR011059">
    <property type="entry name" value="Metal-dep_hydrolase_composite"/>
</dbReference>
<dbReference type="InterPro" id="IPR050378">
    <property type="entry name" value="Metallo-dep_Hydrolases_sf"/>
</dbReference>
<name>A0A4Y9VRV2_9PROT</name>
<dbReference type="Pfam" id="PF07969">
    <property type="entry name" value="Amidohydro_3"/>
    <property type="match status" value="1"/>
</dbReference>
<dbReference type="EMBL" id="PQVH01000008">
    <property type="protein sequence ID" value="TFW71827.1"/>
    <property type="molecule type" value="Genomic_DNA"/>
</dbReference>
<evidence type="ECO:0000313" key="3">
    <source>
        <dbReference type="Proteomes" id="UP000297706"/>
    </source>
</evidence>
<evidence type="ECO:0000259" key="1">
    <source>
        <dbReference type="Pfam" id="PF07969"/>
    </source>
</evidence>
<evidence type="ECO:0000313" key="2">
    <source>
        <dbReference type="EMBL" id="TFW71827.1"/>
    </source>
</evidence>
<dbReference type="Proteomes" id="UP000297706">
    <property type="component" value="Unassembled WGS sequence"/>
</dbReference>
<organism evidence="2 3">
    <name type="scientific">Methylotenera oryzisoli</name>
    <dbReference type="NCBI Taxonomy" id="2080758"/>
    <lineage>
        <taxon>Bacteria</taxon>
        <taxon>Pseudomonadati</taxon>
        <taxon>Pseudomonadota</taxon>
        <taxon>Betaproteobacteria</taxon>
        <taxon>Nitrosomonadales</taxon>
        <taxon>Methylophilaceae</taxon>
        <taxon>Methylotenera</taxon>
    </lineage>
</organism>
<reference evidence="2 3" key="1">
    <citation type="submission" date="2018-02" db="EMBL/GenBank/DDBJ databases">
        <title>A novel lanthanide dependent methylotroph, Methylotenera sp. La3113.</title>
        <authorList>
            <person name="Lv H."/>
            <person name="Tani A."/>
        </authorList>
    </citation>
    <scope>NUCLEOTIDE SEQUENCE [LARGE SCALE GENOMIC DNA]</scope>
    <source>
        <strain evidence="2 3">La3113</strain>
    </source>
</reference>
<protein>
    <submittedName>
        <fullName evidence="2">Formylmethanofuran dehydrogenase subunit A</fullName>
    </submittedName>
</protein>
<dbReference type="PANTHER" id="PTHR11647:SF1">
    <property type="entry name" value="COLLAPSIN RESPONSE MEDIATOR PROTEIN"/>
    <property type="match status" value="1"/>
</dbReference>
<dbReference type="PIRSF" id="PIRSF006453">
    <property type="entry name" value="FwdA"/>
    <property type="match status" value="1"/>
</dbReference>
<accession>A0A4Y9VRV2</accession>
<dbReference type="NCBIfam" id="TIGR03121">
    <property type="entry name" value="one_C_dehyd_A"/>
    <property type="match status" value="1"/>
</dbReference>
<dbReference type="OrthoDB" id="9807210at2"/>
<keyword evidence="3" id="KW-1185">Reference proteome</keyword>